<proteinExistence type="predicted"/>
<dbReference type="Proteomes" id="UP000235388">
    <property type="component" value="Unassembled WGS sequence"/>
</dbReference>
<keyword evidence="3" id="KW-1185">Reference proteome</keyword>
<evidence type="ECO:0000313" key="3">
    <source>
        <dbReference type="Proteomes" id="UP000235388"/>
    </source>
</evidence>
<sequence length="523" mass="58262">MFGGVGRVAGEASEFGQAASRGADAGTAIFSPMKGSNTIHGDISMEGFHPIDHPIVQQEAADMKPALGHPDGPPPETTTKDTTISHTPTPDGTDNLASENSALRLQNFFGDKLSKLVSKMKPMRQRFDSSLVYLRNLIGDFFSKLLKSSIRSRVSQLISGRITEVDKLAISEPASGPFIPKLPSSINDPLIKNGNLDRELDQFFANPNLEARNFRRGAHMQGLENVLSALKKDYQGLGKVLQNDVGMEGVNNEKIQKLASTIQQSHNKEGRLSKDAMTNFAKRISNYKAQMLLKDQKMINSHLHEDQRYLSGLIDFFGPKKVFLPYVKEVMRTQEFLVLAPLVLMKPDQFLQNVQEIQQSLAKLIKLNPSAALDHSKDASTIADEIKSLEDSLISKFGERDVIKKVINKIRQSDIRKGFMREMNNPQSTRGLLLQLMEPWGYLRQLSSIPLEERPYQEFGMVKDGKILEQLDTDASKAAHSIIQEQLKSGAEAMEIQSNINKMFTPYGLANLELQLIKKTSKA</sequence>
<name>A0A2N5T010_9BASI</name>
<reference evidence="2 3" key="1">
    <citation type="submission" date="2017-11" db="EMBL/GenBank/DDBJ databases">
        <title>De novo assembly and phasing of dikaryotic genomes from two isolates of Puccinia coronata f. sp. avenae, the causal agent of oat crown rust.</title>
        <authorList>
            <person name="Miller M.E."/>
            <person name="Zhang Y."/>
            <person name="Omidvar V."/>
            <person name="Sperschneider J."/>
            <person name="Schwessinger B."/>
            <person name="Raley C."/>
            <person name="Palmer J.M."/>
            <person name="Garnica D."/>
            <person name="Upadhyaya N."/>
            <person name="Rathjen J."/>
            <person name="Taylor J.M."/>
            <person name="Park R.F."/>
            <person name="Dodds P.N."/>
            <person name="Hirsch C.D."/>
            <person name="Kianian S.F."/>
            <person name="Figueroa M."/>
        </authorList>
    </citation>
    <scope>NUCLEOTIDE SEQUENCE [LARGE SCALE GENOMIC DNA]</scope>
    <source>
        <strain evidence="2">12NC29</strain>
    </source>
</reference>
<feature type="compositionally biased region" description="Polar residues" evidence="1">
    <location>
        <begin position="80"/>
        <end position="95"/>
    </location>
</feature>
<feature type="region of interest" description="Disordered" evidence="1">
    <location>
        <begin position="64"/>
        <end position="95"/>
    </location>
</feature>
<dbReference type="AlphaFoldDB" id="A0A2N5T010"/>
<protein>
    <submittedName>
        <fullName evidence="2">Uncharacterized protein</fullName>
    </submittedName>
</protein>
<evidence type="ECO:0000256" key="1">
    <source>
        <dbReference type="SAM" id="MobiDB-lite"/>
    </source>
</evidence>
<dbReference type="OrthoDB" id="2507752at2759"/>
<comment type="caution">
    <text evidence="2">The sequence shown here is derived from an EMBL/GenBank/DDBJ whole genome shotgun (WGS) entry which is preliminary data.</text>
</comment>
<evidence type="ECO:0000313" key="2">
    <source>
        <dbReference type="EMBL" id="PLW18841.1"/>
    </source>
</evidence>
<dbReference type="EMBL" id="PGCJ01000824">
    <property type="protein sequence ID" value="PLW18841.1"/>
    <property type="molecule type" value="Genomic_DNA"/>
</dbReference>
<gene>
    <name evidence="2" type="ORF">PCANC_06622</name>
</gene>
<organism evidence="2 3">
    <name type="scientific">Puccinia coronata f. sp. avenae</name>
    <dbReference type="NCBI Taxonomy" id="200324"/>
    <lineage>
        <taxon>Eukaryota</taxon>
        <taxon>Fungi</taxon>
        <taxon>Dikarya</taxon>
        <taxon>Basidiomycota</taxon>
        <taxon>Pucciniomycotina</taxon>
        <taxon>Pucciniomycetes</taxon>
        <taxon>Pucciniales</taxon>
        <taxon>Pucciniaceae</taxon>
        <taxon>Puccinia</taxon>
    </lineage>
</organism>
<accession>A0A2N5T010</accession>